<proteinExistence type="predicted"/>
<reference evidence="2 3" key="1">
    <citation type="submission" date="2017-07" db="EMBL/GenBank/DDBJ databases">
        <authorList>
            <person name="Talla V."/>
            <person name="Backstrom N."/>
        </authorList>
    </citation>
    <scope>NUCLEOTIDE SEQUENCE [LARGE SCALE GENOMIC DNA]</scope>
</reference>
<dbReference type="AlphaFoldDB" id="A0A5E4QHL6"/>
<evidence type="ECO:0000313" key="2">
    <source>
        <dbReference type="EMBL" id="VVC96531.1"/>
    </source>
</evidence>
<dbReference type="Gene3D" id="2.30.38.10">
    <property type="entry name" value="Luciferase, Domain 3"/>
    <property type="match status" value="1"/>
</dbReference>
<dbReference type="EMBL" id="FZQP02002780">
    <property type="protein sequence ID" value="VVC96531.1"/>
    <property type="molecule type" value="Genomic_DNA"/>
</dbReference>
<evidence type="ECO:0000313" key="3">
    <source>
        <dbReference type="Proteomes" id="UP000324832"/>
    </source>
</evidence>
<evidence type="ECO:0000259" key="1">
    <source>
        <dbReference type="Pfam" id="PF00501"/>
    </source>
</evidence>
<dbReference type="SUPFAM" id="SSF56801">
    <property type="entry name" value="Acetyl-CoA synthetase-like"/>
    <property type="match status" value="1"/>
</dbReference>
<accession>A0A5E4QHL6</accession>
<sequence length="134" mass="14990">MVFLFTDEVKKQLELSNTKLIFTTPELVPTVKEALKLNKQNIPIIVMDLITGRPEGTVSYYELIGDDVDLSVLKDRDFHFGQAYGLTETAPLATIAPLGYKNYASVGFPVPNTQLRIVDENLNNLGPDEVCNRF</sequence>
<dbReference type="Proteomes" id="UP000324832">
    <property type="component" value="Unassembled WGS sequence"/>
</dbReference>
<keyword evidence="3" id="KW-1185">Reference proteome</keyword>
<protein>
    <recommendedName>
        <fullName evidence="1">AMP-dependent synthetase/ligase domain-containing protein</fullName>
    </recommendedName>
</protein>
<name>A0A5E4QHL6_9NEOP</name>
<gene>
    <name evidence="2" type="ORF">LSINAPIS_LOCUS8011</name>
</gene>
<organism evidence="2 3">
    <name type="scientific">Leptidea sinapis</name>
    <dbReference type="NCBI Taxonomy" id="189913"/>
    <lineage>
        <taxon>Eukaryota</taxon>
        <taxon>Metazoa</taxon>
        <taxon>Ecdysozoa</taxon>
        <taxon>Arthropoda</taxon>
        <taxon>Hexapoda</taxon>
        <taxon>Insecta</taxon>
        <taxon>Pterygota</taxon>
        <taxon>Neoptera</taxon>
        <taxon>Endopterygota</taxon>
        <taxon>Lepidoptera</taxon>
        <taxon>Glossata</taxon>
        <taxon>Ditrysia</taxon>
        <taxon>Papilionoidea</taxon>
        <taxon>Pieridae</taxon>
        <taxon>Dismorphiinae</taxon>
        <taxon>Leptidea</taxon>
    </lineage>
</organism>
<dbReference type="InterPro" id="IPR000873">
    <property type="entry name" value="AMP-dep_synth/lig_dom"/>
</dbReference>
<dbReference type="Gene3D" id="3.40.50.980">
    <property type="match status" value="2"/>
</dbReference>
<feature type="domain" description="AMP-dependent synthetase/ligase" evidence="1">
    <location>
        <begin position="79"/>
        <end position="129"/>
    </location>
</feature>
<dbReference type="Pfam" id="PF00501">
    <property type="entry name" value="AMP-binding"/>
    <property type="match status" value="1"/>
</dbReference>